<comment type="caution">
    <text evidence="1">The sequence shown here is derived from an EMBL/GenBank/DDBJ whole genome shotgun (WGS) entry which is preliminary data.</text>
</comment>
<organism evidence="1 2">
    <name type="scientific">Rhizophlyctis rosea</name>
    <dbReference type="NCBI Taxonomy" id="64517"/>
    <lineage>
        <taxon>Eukaryota</taxon>
        <taxon>Fungi</taxon>
        <taxon>Fungi incertae sedis</taxon>
        <taxon>Chytridiomycota</taxon>
        <taxon>Chytridiomycota incertae sedis</taxon>
        <taxon>Chytridiomycetes</taxon>
        <taxon>Rhizophlyctidales</taxon>
        <taxon>Rhizophlyctidaceae</taxon>
        <taxon>Rhizophlyctis</taxon>
    </lineage>
</organism>
<protein>
    <submittedName>
        <fullName evidence="1">Uncharacterized protein</fullName>
    </submittedName>
</protein>
<accession>A0AAD5SFZ3</accession>
<dbReference type="EMBL" id="JADGJD010000224">
    <property type="protein sequence ID" value="KAJ3053243.1"/>
    <property type="molecule type" value="Genomic_DNA"/>
</dbReference>
<sequence>MSDTIDVLMLLSCRGMRMADTFDVENIADDDMDQVDMQDRVRESVVPESQDMGRVERIERHEPVVRSYITTARNTTGATGAPLCWRKQQSCRMF</sequence>
<name>A0AAD5SFZ3_9FUNG</name>
<dbReference type="AlphaFoldDB" id="A0AAD5SFZ3"/>
<dbReference type="Proteomes" id="UP001212841">
    <property type="component" value="Unassembled WGS sequence"/>
</dbReference>
<reference evidence="1" key="1">
    <citation type="submission" date="2020-05" db="EMBL/GenBank/DDBJ databases">
        <title>Phylogenomic resolution of chytrid fungi.</title>
        <authorList>
            <person name="Stajich J.E."/>
            <person name="Amses K."/>
            <person name="Simmons R."/>
            <person name="Seto K."/>
            <person name="Myers J."/>
            <person name="Bonds A."/>
            <person name="Quandt C.A."/>
            <person name="Barry K."/>
            <person name="Liu P."/>
            <person name="Grigoriev I."/>
            <person name="Longcore J.E."/>
            <person name="James T.Y."/>
        </authorList>
    </citation>
    <scope>NUCLEOTIDE SEQUENCE</scope>
    <source>
        <strain evidence="1">JEL0318</strain>
    </source>
</reference>
<proteinExistence type="predicted"/>
<keyword evidence="2" id="KW-1185">Reference proteome</keyword>
<gene>
    <name evidence="1" type="ORF">HK097_004720</name>
</gene>
<evidence type="ECO:0000313" key="1">
    <source>
        <dbReference type="EMBL" id="KAJ3053243.1"/>
    </source>
</evidence>
<evidence type="ECO:0000313" key="2">
    <source>
        <dbReference type="Proteomes" id="UP001212841"/>
    </source>
</evidence>